<dbReference type="Proteomes" id="UP000004594">
    <property type="component" value="Unassembled WGS sequence"/>
</dbReference>
<keyword evidence="2" id="KW-0442">Lipid degradation</keyword>
<organism evidence="4 5">
    <name type="scientific">Dialister micraerophilus UPII 345-E</name>
    <dbReference type="NCBI Taxonomy" id="910314"/>
    <lineage>
        <taxon>Bacteria</taxon>
        <taxon>Bacillati</taxon>
        <taxon>Bacillota</taxon>
        <taxon>Negativicutes</taxon>
        <taxon>Veillonellales</taxon>
        <taxon>Veillonellaceae</taxon>
        <taxon>Dialister</taxon>
    </lineage>
</organism>
<comment type="caution">
    <text evidence="4">The sequence shown here is derived from an EMBL/GenBank/DDBJ whole genome shotgun (WGS) entry which is preliminary data.</text>
</comment>
<reference evidence="4 5" key="1">
    <citation type="submission" date="2010-11" db="EMBL/GenBank/DDBJ databases">
        <authorList>
            <person name="Durkin A.S."/>
            <person name="Madupu R."/>
            <person name="Torralba M."/>
            <person name="Gillis M."/>
            <person name="Methe B."/>
            <person name="Sutton G."/>
            <person name="Nelson K.E."/>
        </authorList>
    </citation>
    <scope>NUCLEOTIDE SEQUENCE [LARGE SCALE GENOMIC DNA]</scope>
    <source>
        <strain evidence="4 5">UPII 345-E</strain>
    </source>
</reference>
<dbReference type="SUPFAM" id="SSF52151">
    <property type="entry name" value="FabD/lysophospholipase-like"/>
    <property type="match status" value="1"/>
</dbReference>
<feature type="active site" description="Nucleophile" evidence="2">
    <location>
        <position position="53"/>
    </location>
</feature>
<feature type="domain" description="PNPLA" evidence="3">
    <location>
        <begin position="20"/>
        <end position="191"/>
    </location>
</feature>
<dbReference type="Pfam" id="PF19890">
    <property type="entry name" value="DUF6363"/>
    <property type="match status" value="1"/>
</dbReference>
<dbReference type="InterPro" id="IPR002641">
    <property type="entry name" value="PNPLA_dom"/>
</dbReference>
<feature type="short sequence motif" description="DGA/G" evidence="2">
    <location>
        <begin position="175"/>
        <end position="177"/>
    </location>
</feature>
<dbReference type="GO" id="GO:0016787">
    <property type="term" value="F:hydrolase activity"/>
    <property type="evidence" value="ECO:0007669"/>
    <property type="project" value="UniProtKB-UniRule"/>
</dbReference>
<dbReference type="AlphaFoldDB" id="E4LAE1"/>
<evidence type="ECO:0000256" key="1">
    <source>
        <dbReference type="ARBA" id="ARBA00023098"/>
    </source>
</evidence>
<evidence type="ECO:0000313" key="4">
    <source>
        <dbReference type="EMBL" id="EFR42255.1"/>
    </source>
</evidence>
<dbReference type="Pfam" id="PF01734">
    <property type="entry name" value="Patatin"/>
    <property type="match status" value="1"/>
</dbReference>
<dbReference type="Gene3D" id="3.40.1090.10">
    <property type="entry name" value="Cytosolic phospholipase A2 catalytic domain"/>
    <property type="match status" value="2"/>
</dbReference>
<feature type="active site" description="Proton acceptor" evidence="2">
    <location>
        <position position="175"/>
    </location>
</feature>
<evidence type="ECO:0000313" key="5">
    <source>
        <dbReference type="Proteomes" id="UP000004594"/>
    </source>
</evidence>
<dbReference type="CDD" id="cd07208">
    <property type="entry name" value="Pat_hypo_Ecoli_yjju_like"/>
    <property type="match status" value="1"/>
</dbReference>
<keyword evidence="2" id="KW-0378">Hydrolase</keyword>
<dbReference type="PROSITE" id="PS51635">
    <property type="entry name" value="PNPLA"/>
    <property type="match status" value="1"/>
</dbReference>
<dbReference type="InterPro" id="IPR045943">
    <property type="entry name" value="DUF6363"/>
</dbReference>
<name>E4LAE1_9FIRM</name>
<dbReference type="EMBL" id="AENT01000030">
    <property type="protein sequence ID" value="EFR42255.1"/>
    <property type="molecule type" value="Genomic_DNA"/>
</dbReference>
<keyword evidence="1 2" id="KW-0443">Lipid metabolism</keyword>
<protein>
    <submittedName>
        <fullName evidence="4">Phospholipase, patatin family</fullName>
    </submittedName>
</protein>
<comment type="caution">
    <text evidence="2">Lacks conserved residue(s) required for the propagation of feature annotation.</text>
</comment>
<accession>E4LAE1</accession>
<proteinExistence type="predicted"/>
<dbReference type="GO" id="GO:0016042">
    <property type="term" value="P:lipid catabolic process"/>
    <property type="evidence" value="ECO:0007669"/>
    <property type="project" value="UniProtKB-UniRule"/>
</dbReference>
<evidence type="ECO:0000256" key="2">
    <source>
        <dbReference type="PROSITE-ProRule" id="PRU01161"/>
    </source>
</evidence>
<sequence length="303" mass="34864">MIEGESVQNIKIFKENKPALILEGGAMRGLFTAGVLDAFMEHKLYFAKTVAISAGTMQGLGYLSRQKGRNYKANVVYSSDRRYMGLEHLICEGSYFNFNFIYGDLARKLIPYDFDEFDNTDMEMLAVITRCDTGECVYISNLNMDEKKYLNACRASCAMPLFSKAVNVEGIPCVDGGVAMPLAPLPDELPFECIKPVYILTRDIKYRKKEISSLYCSIIKKFYGSEYSKIAEMICSIPKIYNEKVEKLLQLEKEGKVFVIRPEHEVEVSRVEKNRTKLKILYKEGYKIGMDRFDEMMRWIREI</sequence>
<evidence type="ECO:0000259" key="3">
    <source>
        <dbReference type="PROSITE" id="PS51635"/>
    </source>
</evidence>
<dbReference type="InterPro" id="IPR037483">
    <property type="entry name" value="YjjU-like"/>
</dbReference>
<dbReference type="eggNOG" id="COG4667">
    <property type="taxonomic scope" value="Bacteria"/>
</dbReference>
<dbReference type="OrthoDB" id="9802424at2"/>
<gene>
    <name evidence="4" type="ORF">HMPREF9220_0204</name>
</gene>
<dbReference type="InterPro" id="IPR016035">
    <property type="entry name" value="Acyl_Trfase/lysoPLipase"/>
</dbReference>